<dbReference type="AlphaFoldDB" id="A0A368R7R4"/>
<feature type="region of interest" description="Disordered" evidence="5">
    <location>
        <begin position="581"/>
        <end position="615"/>
    </location>
</feature>
<feature type="region of interest" description="Disordered" evidence="5">
    <location>
        <begin position="185"/>
        <end position="215"/>
    </location>
</feature>
<dbReference type="GO" id="GO:0051382">
    <property type="term" value="P:kinetochore assembly"/>
    <property type="evidence" value="ECO:0007669"/>
    <property type="project" value="InterPro"/>
</dbReference>
<feature type="region of interest" description="Disordered" evidence="5">
    <location>
        <begin position="491"/>
        <end position="526"/>
    </location>
</feature>
<keyword evidence="4" id="KW-0175">Coiled coil</keyword>
<comment type="subcellular location">
    <subcellularLocation>
        <location evidence="1">Nucleus</location>
    </subcellularLocation>
</comment>
<sequence>MDGINKAEAGEKERNERDDSSPSLHLGPLPKAPTPRPKRSTDNQFFTSSSSPRFSVSIFELPIRQRSQSPLPNHIPLTRASRLASGVAPEFPTWRRDRQTDERRPPRRMDAADPLRAISSPARLLPRTLGPAATAASPSKAREVLLEAISRARLLKGSKELVEQARMVLKGHGDIRMLYHDDGVKVAPHANGTKDQQGRRPGPDRKRSRFTQKAHERKLVPAVDHSNVLKIKDPNEYYKKLDDIEEAEKEIRRLNGEVVDEMVMNFDPVVEPKRRSTLLGRKSVRTFKFADADTQDPTEVPASQTETMTGSQLSQDDAHASFAEKNEQSVPPRSGQCAISDVSEKEDSLAEKDGDDLTYVLASLKNLDGSEEEDFLRKILKMRKIEKENVCLHNSVPEDRPRRSNTARKKSMRVPPENPLPQSCQSRVSELEKHLFPGVAGNDKCADLQEDDESEGSPDIVMGEQSLVHDSSDVLVTDETFAASEIDKETPNLGVKAADHVIDPEPNMPDRAGERQAGGSPLGLYTASEYDRETPNLGVKAAEHVLDPEPIMPDHADERQAEGSPLGLYSNTEVAKEKAACSRSDISMVEDNVPIDNPTDMSNNETEVSSPHHLEGSLAEVLARTPVRNVASDGVDQTSHAAEDNIQHLEAVEEDGVIQDKSSHPSEVPLEDIDPVNQPQMHDGNNKKLAADLSNAVSPIKEKKRQAARKGKKKQQSKRSQKVADESNHPLEISQANFDSENQSRMDENIEQQRVVTSSALSPNKAKGQKGAQMRNRTKHLNQRKSLGDAGLAWQSGVRRSTRIRSRPLEHWRGERFVYGRIHDTMATVIGIKAYSPGQDGKKTLKVKSFVPEQYSDLVAESAKY</sequence>
<dbReference type="EMBL" id="CM003532">
    <property type="protein sequence ID" value="RCV26219.1"/>
    <property type="molecule type" value="Genomic_DNA"/>
</dbReference>
<keyword evidence="3" id="KW-0539">Nucleus</keyword>
<feature type="compositionally biased region" description="Polar residues" evidence="5">
    <location>
        <begin position="295"/>
        <end position="315"/>
    </location>
</feature>
<feature type="region of interest" description="Disordered" evidence="5">
    <location>
        <begin position="395"/>
        <end position="423"/>
    </location>
</feature>
<feature type="region of interest" description="Disordered" evidence="5">
    <location>
        <begin position="83"/>
        <end position="110"/>
    </location>
</feature>
<dbReference type="PANTHER" id="PTHR16684:SF11">
    <property type="entry name" value="CENTROMERE PROTEIN C"/>
    <property type="match status" value="1"/>
</dbReference>
<evidence type="ECO:0000256" key="5">
    <source>
        <dbReference type="SAM" id="MobiDB-lite"/>
    </source>
</evidence>
<evidence type="ECO:0000256" key="2">
    <source>
        <dbReference type="ARBA" id="ARBA00010291"/>
    </source>
</evidence>
<feature type="region of interest" description="Disordered" evidence="5">
    <location>
        <begin position="654"/>
        <end position="775"/>
    </location>
</feature>
<name>A0A368R7R4_SETIT</name>
<feature type="compositionally biased region" description="Basic residues" evidence="5">
    <location>
        <begin position="702"/>
        <end position="721"/>
    </location>
</feature>
<reference evidence="6" key="1">
    <citation type="journal article" date="2012" name="Nat. Biotechnol.">
        <title>Reference genome sequence of the model plant Setaria.</title>
        <authorList>
            <person name="Bennetzen J.L."/>
            <person name="Schmutz J."/>
            <person name="Wang H."/>
            <person name="Percifield R."/>
            <person name="Hawkins J."/>
            <person name="Pontaroli A.C."/>
            <person name="Estep M."/>
            <person name="Feng L."/>
            <person name="Vaughn J.N."/>
            <person name="Grimwood J."/>
            <person name="Jenkins J."/>
            <person name="Barry K."/>
            <person name="Lindquist E."/>
            <person name="Hellsten U."/>
            <person name="Deshpande S."/>
            <person name="Wang X."/>
            <person name="Wu X."/>
            <person name="Mitros T."/>
            <person name="Triplett J."/>
            <person name="Yang X."/>
            <person name="Ye C.Y."/>
            <person name="Mauro-Herrera M."/>
            <person name="Wang L."/>
            <person name="Li P."/>
            <person name="Sharma M."/>
            <person name="Sharma R."/>
            <person name="Ronald P.C."/>
            <person name="Panaud O."/>
            <person name="Kellogg E.A."/>
            <person name="Brutnell T.P."/>
            <person name="Doust A.N."/>
            <person name="Tuskan G.A."/>
            <person name="Rokhsar D."/>
            <person name="Devos K.M."/>
        </authorList>
    </citation>
    <scope>NUCLEOTIDE SEQUENCE [LARGE SCALE GENOMIC DNA]</scope>
    <source>
        <strain evidence="6">Yugu1</strain>
    </source>
</reference>
<evidence type="ECO:0000256" key="3">
    <source>
        <dbReference type="ARBA" id="ARBA00023242"/>
    </source>
</evidence>
<dbReference type="GO" id="GO:0000776">
    <property type="term" value="C:kinetochore"/>
    <property type="evidence" value="ECO:0007669"/>
    <property type="project" value="InterPro"/>
</dbReference>
<feature type="region of interest" description="Disordered" evidence="5">
    <location>
        <begin position="290"/>
        <end position="351"/>
    </location>
</feature>
<evidence type="ECO:0000256" key="1">
    <source>
        <dbReference type="ARBA" id="ARBA00004123"/>
    </source>
</evidence>
<organism evidence="6">
    <name type="scientific">Setaria italica</name>
    <name type="common">Foxtail millet</name>
    <name type="synonym">Panicum italicum</name>
    <dbReference type="NCBI Taxonomy" id="4555"/>
    <lineage>
        <taxon>Eukaryota</taxon>
        <taxon>Viridiplantae</taxon>
        <taxon>Streptophyta</taxon>
        <taxon>Embryophyta</taxon>
        <taxon>Tracheophyta</taxon>
        <taxon>Spermatophyta</taxon>
        <taxon>Magnoliopsida</taxon>
        <taxon>Liliopsida</taxon>
        <taxon>Poales</taxon>
        <taxon>Poaceae</taxon>
        <taxon>PACMAD clade</taxon>
        <taxon>Panicoideae</taxon>
        <taxon>Panicodae</taxon>
        <taxon>Paniceae</taxon>
        <taxon>Cenchrinae</taxon>
        <taxon>Setaria</taxon>
    </lineage>
</organism>
<feature type="coiled-coil region" evidence="4">
    <location>
        <begin position="237"/>
        <end position="264"/>
    </location>
</feature>
<dbReference type="GO" id="GO:0019237">
    <property type="term" value="F:centromeric DNA binding"/>
    <property type="evidence" value="ECO:0007669"/>
    <property type="project" value="InterPro"/>
</dbReference>
<evidence type="ECO:0000256" key="4">
    <source>
        <dbReference type="SAM" id="Coils"/>
    </source>
</evidence>
<comment type="similarity">
    <text evidence="2">Belongs to the CENP-C/MIF2 family.</text>
</comment>
<feature type="compositionally biased region" description="Polar residues" evidence="5">
    <location>
        <begin position="599"/>
        <end position="609"/>
    </location>
</feature>
<feature type="compositionally biased region" description="Basic and acidic residues" evidence="5">
    <location>
        <begin position="316"/>
        <end position="327"/>
    </location>
</feature>
<reference evidence="6" key="2">
    <citation type="submission" date="2015-07" db="EMBL/GenBank/DDBJ databases">
        <authorList>
            <person name="Noorani M."/>
        </authorList>
    </citation>
    <scope>NUCLEOTIDE SEQUENCE</scope>
    <source>
        <strain evidence="6">Yugu1</strain>
    </source>
</reference>
<feature type="compositionally biased region" description="Polar residues" evidence="5">
    <location>
        <begin position="752"/>
        <end position="762"/>
    </location>
</feature>
<gene>
    <name evidence="6" type="ORF">SETIT_5G228000v2</name>
</gene>
<dbReference type="STRING" id="4555.A0A368R7R4"/>
<feature type="compositionally biased region" description="Basic and acidic residues" evidence="5">
    <location>
        <begin position="196"/>
        <end position="205"/>
    </location>
</feature>
<evidence type="ECO:0000313" key="6">
    <source>
        <dbReference type="EMBL" id="RCV26219.1"/>
    </source>
</evidence>
<dbReference type="OrthoDB" id="1939643at2759"/>
<evidence type="ECO:0008006" key="7">
    <source>
        <dbReference type="Google" id="ProtNLM"/>
    </source>
</evidence>
<dbReference type="InterPro" id="IPR028386">
    <property type="entry name" value="CENP-C/Mif2/cnp3"/>
</dbReference>
<accession>A0A368R7R4</accession>
<feature type="region of interest" description="Disordered" evidence="5">
    <location>
        <begin position="1"/>
        <end position="50"/>
    </location>
</feature>
<feature type="compositionally biased region" description="Basic and acidic residues" evidence="5">
    <location>
        <begin position="8"/>
        <end position="20"/>
    </location>
</feature>
<feature type="compositionally biased region" description="Basic and acidic residues" evidence="5">
    <location>
        <begin position="93"/>
        <end position="110"/>
    </location>
</feature>
<feature type="compositionally biased region" description="Basic residues" evidence="5">
    <location>
        <begin position="403"/>
        <end position="412"/>
    </location>
</feature>
<proteinExistence type="inferred from homology"/>
<protein>
    <recommendedName>
        <fullName evidence="7">CENP-C</fullName>
    </recommendedName>
</protein>
<feature type="compositionally biased region" description="Basic and acidic residues" evidence="5">
    <location>
        <begin position="342"/>
        <end position="351"/>
    </location>
</feature>
<dbReference type="PANTHER" id="PTHR16684">
    <property type="entry name" value="CENTROMERE PROTEIN C"/>
    <property type="match status" value="1"/>
</dbReference>
<dbReference type="GO" id="GO:0005634">
    <property type="term" value="C:nucleus"/>
    <property type="evidence" value="ECO:0007669"/>
    <property type="project" value="UniProtKB-SubCell"/>
</dbReference>